<name>A0A9P3LSL7_9FUNG</name>
<evidence type="ECO:0000313" key="13">
    <source>
        <dbReference type="EMBL" id="GJJ69009.1"/>
    </source>
</evidence>
<evidence type="ECO:0000256" key="7">
    <source>
        <dbReference type="ARBA" id="ARBA00023121"/>
    </source>
</evidence>
<keyword evidence="3" id="KW-0963">Cytoplasm</keyword>
<dbReference type="GO" id="GO:0008289">
    <property type="term" value="F:lipid binding"/>
    <property type="evidence" value="ECO:0007669"/>
    <property type="project" value="UniProtKB-KW"/>
</dbReference>
<dbReference type="InterPro" id="IPR002913">
    <property type="entry name" value="START_lipid-bd_dom"/>
</dbReference>
<keyword evidence="2" id="KW-0813">Transport</keyword>
<evidence type="ECO:0000256" key="10">
    <source>
        <dbReference type="ARBA" id="ARBA00077188"/>
    </source>
</evidence>
<dbReference type="GO" id="GO:0005829">
    <property type="term" value="C:cytosol"/>
    <property type="evidence" value="ECO:0007669"/>
    <property type="project" value="UniProtKB-ARBA"/>
</dbReference>
<evidence type="ECO:0000256" key="8">
    <source>
        <dbReference type="ARBA" id="ARBA00063535"/>
    </source>
</evidence>
<dbReference type="SMART" id="SM00234">
    <property type="entry name" value="START"/>
    <property type="match status" value="1"/>
</dbReference>
<keyword evidence="5" id="KW-0007">Acetylation</keyword>
<evidence type="ECO:0000256" key="4">
    <source>
        <dbReference type="ARBA" id="ARBA00022553"/>
    </source>
</evidence>
<comment type="caution">
    <text evidence="13">The sequence shown here is derived from an EMBL/GenBank/DDBJ whole genome shotgun (WGS) entry which is preliminary data.</text>
</comment>
<accession>A0A9P3LSL7</accession>
<gene>
    <name evidence="13" type="ORF">EMPS_01355</name>
</gene>
<dbReference type="Pfam" id="PF01852">
    <property type="entry name" value="START"/>
    <property type="match status" value="1"/>
</dbReference>
<dbReference type="FunFam" id="3.30.530.20:FF:000017">
    <property type="entry name" value="Phosphatidylcholine transfer protein, putative"/>
    <property type="match status" value="1"/>
</dbReference>
<evidence type="ECO:0000256" key="2">
    <source>
        <dbReference type="ARBA" id="ARBA00022448"/>
    </source>
</evidence>
<evidence type="ECO:0000313" key="14">
    <source>
        <dbReference type="Proteomes" id="UP000827284"/>
    </source>
</evidence>
<comment type="subunit">
    <text evidence="8">Interacts with ACOT13/THEM2.</text>
</comment>
<keyword evidence="14" id="KW-1185">Reference proteome</keyword>
<evidence type="ECO:0000259" key="12">
    <source>
        <dbReference type="PROSITE" id="PS50848"/>
    </source>
</evidence>
<evidence type="ECO:0000256" key="9">
    <source>
        <dbReference type="ARBA" id="ARBA00069061"/>
    </source>
</evidence>
<proteinExistence type="predicted"/>
<evidence type="ECO:0000256" key="6">
    <source>
        <dbReference type="ARBA" id="ARBA00023055"/>
    </source>
</evidence>
<dbReference type="OrthoDB" id="1295045at2759"/>
<dbReference type="Gene3D" id="3.30.530.20">
    <property type="match status" value="1"/>
</dbReference>
<keyword evidence="4" id="KW-0597">Phosphoprotein</keyword>
<comment type="subcellular location">
    <subcellularLocation>
        <location evidence="1">Cytoplasm</location>
    </subcellularLocation>
</comment>
<evidence type="ECO:0000256" key="3">
    <source>
        <dbReference type="ARBA" id="ARBA00022490"/>
    </source>
</evidence>
<reference evidence="13" key="2">
    <citation type="journal article" date="2022" name="Microbiol. Resour. Announc.">
        <title>Whole-Genome Sequence of Entomortierella parvispora E1425, a Mucoromycotan Fungus Associated with Burkholderiaceae-Related Endosymbiotic Bacteria.</title>
        <authorList>
            <person name="Herlambang A."/>
            <person name="Guo Y."/>
            <person name="Takashima Y."/>
            <person name="Narisawa K."/>
            <person name="Ohta H."/>
            <person name="Nishizawa T."/>
        </authorList>
    </citation>
    <scope>NUCLEOTIDE SEQUENCE</scope>
    <source>
        <strain evidence="13">E1425</strain>
    </source>
</reference>
<dbReference type="PANTHER" id="PTHR19308:SF39">
    <property type="entry name" value="PHOSPHATIDYLCHOLINE TRANSFER PROTEIN"/>
    <property type="match status" value="1"/>
</dbReference>
<dbReference type="Proteomes" id="UP000827284">
    <property type="component" value="Unassembled WGS sequence"/>
</dbReference>
<dbReference type="SUPFAM" id="SSF55961">
    <property type="entry name" value="Bet v1-like"/>
    <property type="match status" value="1"/>
</dbReference>
<reference evidence="13" key="1">
    <citation type="submission" date="2021-11" db="EMBL/GenBank/DDBJ databases">
        <authorList>
            <person name="Herlambang A."/>
            <person name="Guo Y."/>
            <person name="Takashima Y."/>
            <person name="Nishizawa T."/>
        </authorList>
    </citation>
    <scope>NUCLEOTIDE SEQUENCE</scope>
    <source>
        <strain evidence="13">E1425</strain>
    </source>
</reference>
<keyword evidence="6" id="KW-0445">Lipid transport</keyword>
<organism evidence="13 14">
    <name type="scientific">Entomortierella parvispora</name>
    <dbReference type="NCBI Taxonomy" id="205924"/>
    <lineage>
        <taxon>Eukaryota</taxon>
        <taxon>Fungi</taxon>
        <taxon>Fungi incertae sedis</taxon>
        <taxon>Mucoromycota</taxon>
        <taxon>Mortierellomycotina</taxon>
        <taxon>Mortierellomycetes</taxon>
        <taxon>Mortierellales</taxon>
        <taxon>Mortierellaceae</taxon>
        <taxon>Entomortierella</taxon>
    </lineage>
</organism>
<sequence>MFTEVQVNNAIAEFEKPDLASWDLFSEVKNFKVYRRAVPGTSLKEYKVLGAYPDLPPRYLVRAYTDLDFRKTWDTNMIGWKALPNHRLHFVAKFPWPLYPRDYVYELRIQEFKEGVICINGNSVQDESTPERSDIVRVDEFRQDVVMQPTADGLGCNVWFGYYDDPKGYIPTSIINWAARSGIPGLKLMAKDEKEAMNEKTVSLADAEAAPSAVSVNC</sequence>
<dbReference type="PROSITE" id="PS50848">
    <property type="entry name" value="START"/>
    <property type="match status" value="1"/>
</dbReference>
<protein>
    <recommendedName>
        <fullName evidence="9">Phosphatidylcholine transfer protein</fullName>
    </recommendedName>
    <alternativeName>
        <fullName evidence="11">START domain-containing protein 2</fullName>
    </alternativeName>
    <alternativeName>
        <fullName evidence="10">StAR-related lipid transfer protein 2</fullName>
    </alternativeName>
</protein>
<dbReference type="AlphaFoldDB" id="A0A9P3LSL7"/>
<feature type="domain" description="START" evidence="12">
    <location>
        <begin position="22"/>
        <end position="184"/>
    </location>
</feature>
<evidence type="ECO:0000256" key="5">
    <source>
        <dbReference type="ARBA" id="ARBA00022990"/>
    </source>
</evidence>
<dbReference type="InterPro" id="IPR051213">
    <property type="entry name" value="START_lipid_transfer"/>
</dbReference>
<dbReference type="InterPro" id="IPR023393">
    <property type="entry name" value="START-like_dom_sf"/>
</dbReference>
<dbReference type="GO" id="GO:0006869">
    <property type="term" value="P:lipid transport"/>
    <property type="evidence" value="ECO:0007669"/>
    <property type="project" value="UniProtKB-KW"/>
</dbReference>
<evidence type="ECO:0000256" key="11">
    <source>
        <dbReference type="ARBA" id="ARBA00079049"/>
    </source>
</evidence>
<dbReference type="PANTHER" id="PTHR19308">
    <property type="entry name" value="PHOSPHATIDYLCHOLINE TRANSFER PROTEIN"/>
    <property type="match status" value="1"/>
</dbReference>
<evidence type="ECO:0000256" key="1">
    <source>
        <dbReference type="ARBA" id="ARBA00004496"/>
    </source>
</evidence>
<keyword evidence="7" id="KW-0446">Lipid-binding</keyword>
<dbReference type="EMBL" id="BQFW01000002">
    <property type="protein sequence ID" value="GJJ69009.1"/>
    <property type="molecule type" value="Genomic_DNA"/>
</dbReference>